<name>A0A6A5W7U7_9PLEO</name>
<keyword evidence="3" id="KW-1185">Reference proteome</keyword>
<evidence type="ECO:0000256" key="1">
    <source>
        <dbReference type="SAM" id="MobiDB-lite"/>
    </source>
</evidence>
<sequence length="92" mass="9855">MEMEPETESEMEAGDGKTSHGKDTGSVEGGAGDPGEVSRIQAANGGAIVVVGEESDGNESVGEKETETETETEDEDELWHMRQSAKSEKRQR</sequence>
<feature type="compositionally biased region" description="Acidic residues" evidence="1">
    <location>
        <begin position="68"/>
        <end position="77"/>
    </location>
</feature>
<accession>A0A6A5W7U7</accession>
<dbReference type="Proteomes" id="UP000799779">
    <property type="component" value="Unassembled WGS sequence"/>
</dbReference>
<dbReference type="EMBL" id="ML977609">
    <property type="protein sequence ID" value="KAF1997842.1"/>
    <property type="molecule type" value="Genomic_DNA"/>
</dbReference>
<evidence type="ECO:0000313" key="3">
    <source>
        <dbReference type="Proteomes" id="UP000799779"/>
    </source>
</evidence>
<gene>
    <name evidence="2" type="ORF">P154DRAFT_524549</name>
</gene>
<evidence type="ECO:0000313" key="2">
    <source>
        <dbReference type="EMBL" id="KAF1997842.1"/>
    </source>
</evidence>
<feature type="region of interest" description="Disordered" evidence="1">
    <location>
        <begin position="1"/>
        <end position="92"/>
    </location>
</feature>
<reference evidence="2" key="1">
    <citation type="journal article" date="2020" name="Stud. Mycol.">
        <title>101 Dothideomycetes genomes: a test case for predicting lifestyles and emergence of pathogens.</title>
        <authorList>
            <person name="Haridas S."/>
            <person name="Albert R."/>
            <person name="Binder M."/>
            <person name="Bloem J."/>
            <person name="Labutti K."/>
            <person name="Salamov A."/>
            <person name="Andreopoulos B."/>
            <person name="Baker S."/>
            <person name="Barry K."/>
            <person name="Bills G."/>
            <person name="Bluhm B."/>
            <person name="Cannon C."/>
            <person name="Castanera R."/>
            <person name="Culley D."/>
            <person name="Daum C."/>
            <person name="Ezra D."/>
            <person name="Gonzalez J."/>
            <person name="Henrissat B."/>
            <person name="Kuo A."/>
            <person name="Liang C."/>
            <person name="Lipzen A."/>
            <person name="Lutzoni F."/>
            <person name="Magnuson J."/>
            <person name="Mondo S."/>
            <person name="Nolan M."/>
            <person name="Ohm R."/>
            <person name="Pangilinan J."/>
            <person name="Park H.-J."/>
            <person name="Ramirez L."/>
            <person name="Alfaro M."/>
            <person name="Sun H."/>
            <person name="Tritt A."/>
            <person name="Yoshinaga Y."/>
            <person name="Zwiers L.-H."/>
            <person name="Turgeon B."/>
            <person name="Goodwin S."/>
            <person name="Spatafora J."/>
            <person name="Crous P."/>
            <person name="Grigoriev I."/>
        </authorList>
    </citation>
    <scope>NUCLEOTIDE SEQUENCE</scope>
    <source>
        <strain evidence="2">CBS 123094</strain>
    </source>
</reference>
<proteinExistence type="predicted"/>
<protein>
    <submittedName>
        <fullName evidence="2">Uncharacterized protein</fullName>
    </submittedName>
</protein>
<feature type="compositionally biased region" description="Acidic residues" evidence="1">
    <location>
        <begin position="1"/>
        <end position="13"/>
    </location>
</feature>
<feature type="compositionally biased region" description="Basic and acidic residues" evidence="1">
    <location>
        <begin position="14"/>
        <end position="25"/>
    </location>
</feature>
<dbReference type="AlphaFoldDB" id="A0A6A5W7U7"/>
<organism evidence="2 3">
    <name type="scientific">Amniculicola lignicola CBS 123094</name>
    <dbReference type="NCBI Taxonomy" id="1392246"/>
    <lineage>
        <taxon>Eukaryota</taxon>
        <taxon>Fungi</taxon>
        <taxon>Dikarya</taxon>
        <taxon>Ascomycota</taxon>
        <taxon>Pezizomycotina</taxon>
        <taxon>Dothideomycetes</taxon>
        <taxon>Pleosporomycetidae</taxon>
        <taxon>Pleosporales</taxon>
        <taxon>Amniculicolaceae</taxon>
        <taxon>Amniculicola</taxon>
    </lineage>
</organism>